<reference evidence="10" key="5">
    <citation type="submission" date="2018-04" db="UniProtKB">
        <authorList>
            <consortium name="EnsemblFungi"/>
        </authorList>
    </citation>
    <scope>IDENTIFICATION</scope>
    <source>
        <strain evidence="10">R3-111a-1</strain>
    </source>
</reference>
<protein>
    <recommendedName>
        <fullName evidence="8">Rhodopsin domain-containing protein</fullName>
    </recommendedName>
</protein>
<evidence type="ECO:0000313" key="10">
    <source>
        <dbReference type="EnsemblFungi" id="EJT75680"/>
    </source>
</evidence>
<keyword evidence="3 7" id="KW-1133">Transmembrane helix</keyword>
<accession>J3NWE8</accession>
<keyword evidence="11" id="KW-1185">Reference proteome</keyword>
<feature type="domain" description="Rhodopsin" evidence="8">
    <location>
        <begin position="50"/>
        <end position="160"/>
    </location>
</feature>
<comment type="subcellular location">
    <subcellularLocation>
        <location evidence="1">Membrane</location>
        <topology evidence="1">Multi-pass membrane protein</topology>
    </subcellularLocation>
</comment>
<dbReference type="RefSeq" id="XP_009221680.1">
    <property type="nucleotide sequence ID" value="XM_009223416.1"/>
</dbReference>
<dbReference type="HOGENOM" id="CLU_028200_3_5_1"/>
<evidence type="ECO:0000256" key="3">
    <source>
        <dbReference type="ARBA" id="ARBA00022989"/>
    </source>
</evidence>
<gene>
    <name evidence="10" type="primary">20346070</name>
    <name evidence="9" type="ORF">GGTG_05612</name>
</gene>
<evidence type="ECO:0000256" key="1">
    <source>
        <dbReference type="ARBA" id="ARBA00004141"/>
    </source>
</evidence>
<dbReference type="PANTHER" id="PTHR33048">
    <property type="entry name" value="PTH11-LIKE INTEGRAL MEMBRANE PROTEIN (AFU_ORTHOLOGUE AFUA_5G11245)"/>
    <property type="match status" value="1"/>
</dbReference>
<evidence type="ECO:0000256" key="5">
    <source>
        <dbReference type="ARBA" id="ARBA00038359"/>
    </source>
</evidence>
<feature type="transmembrane region" description="Helical" evidence="7">
    <location>
        <begin position="66"/>
        <end position="87"/>
    </location>
</feature>
<reference evidence="11" key="1">
    <citation type="submission" date="2010-07" db="EMBL/GenBank/DDBJ databases">
        <title>The genome sequence of Gaeumannomyces graminis var. tritici strain R3-111a-1.</title>
        <authorList>
            <consortium name="The Broad Institute Genome Sequencing Platform"/>
            <person name="Ma L.-J."/>
            <person name="Dead R."/>
            <person name="Young S."/>
            <person name="Zeng Q."/>
            <person name="Koehrsen M."/>
            <person name="Alvarado L."/>
            <person name="Berlin A."/>
            <person name="Chapman S.B."/>
            <person name="Chen Z."/>
            <person name="Freedman E."/>
            <person name="Gellesch M."/>
            <person name="Goldberg J."/>
            <person name="Griggs A."/>
            <person name="Gujja S."/>
            <person name="Heilman E.R."/>
            <person name="Heiman D."/>
            <person name="Hepburn T."/>
            <person name="Howarth C."/>
            <person name="Jen D."/>
            <person name="Larson L."/>
            <person name="Mehta T."/>
            <person name="Neiman D."/>
            <person name="Pearson M."/>
            <person name="Roberts A."/>
            <person name="Saif S."/>
            <person name="Shea T."/>
            <person name="Shenoy N."/>
            <person name="Sisk P."/>
            <person name="Stolte C."/>
            <person name="Sykes S."/>
            <person name="Walk T."/>
            <person name="White J."/>
            <person name="Yandava C."/>
            <person name="Haas B."/>
            <person name="Nusbaum C."/>
            <person name="Birren B."/>
        </authorList>
    </citation>
    <scope>NUCLEOTIDE SEQUENCE [LARGE SCALE GENOMIC DNA]</scope>
    <source>
        <strain evidence="11">R3-111a-1</strain>
    </source>
</reference>
<evidence type="ECO:0000313" key="11">
    <source>
        <dbReference type="Proteomes" id="UP000006039"/>
    </source>
</evidence>
<dbReference type="eggNOG" id="ENOG502SI68">
    <property type="taxonomic scope" value="Eukaryota"/>
</dbReference>
<evidence type="ECO:0000259" key="8">
    <source>
        <dbReference type="Pfam" id="PF20684"/>
    </source>
</evidence>
<sequence length="400" mass="43522">MVRLPNGPVVTAPPPFHVYLPGERPNENRGPELLATSISLTALALTIVGMRLYVRIRIINSLFTDDYLMVLSALSFVAMTVLVVIQAEKGAGRHIEYIGKADFVAAQHANFATQPICLASIGLARLSVACFLLRFASSRVFKWIIWATMGLSVALTLQGVLHGDELPPRLVPEQRGPLAVIPIPMLWNVQMNWRVKSAVMGILSLGFLTVTAAILKTMFMTKWGLKGDYMWDSTDITIWYNVEISVAIIAGSIPCLKPLFKRMLASTARYGYSGSKGATPAGPGYMRSRGKPSPGAGGRSTPSGSRPESKARAAGRKADPYAAAAAAGRPYHGGRLGVDYKVPMETVSEGRPSDDIIIQKHDDERSLSPCSPYGMQHRIVTTTQITVAVEEQERRVKDMV</sequence>
<dbReference type="STRING" id="644352.J3NWE8"/>
<evidence type="ECO:0000256" key="6">
    <source>
        <dbReference type="SAM" id="MobiDB-lite"/>
    </source>
</evidence>
<dbReference type="PANTHER" id="PTHR33048:SF167">
    <property type="entry name" value="INTEGRAL MEMBRANE PROTEIN"/>
    <property type="match status" value="1"/>
</dbReference>
<feature type="compositionally biased region" description="Basic and acidic residues" evidence="6">
    <location>
        <begin position="307"/>
        <end position="319"/>
    </location>
</feature>
<comment type="similarity">
    <text evidence="5">Belongs to the SAT4 family.</text>
</comment>
<evidence type="ECO:0000313" key="9">
    <source>
        <dbReference type="EMBL" id="EJT75680.1"/>
    </source>
</evidence>
<dbReference type="EnsemblFungi" id="EJT75680">
    <property type="protein sequence ID" value="EJT75680"/>
    <property type="gene ID" value="GGTG_05612"/>
</dbReference>
<reference evidence="9" key="2">
    <citation type="submission" date="2010-07" db="EMBL/GenBank/DDBJ databases">
        <authorList>
            <consortium name="The Broad Institute Genome Sequencing Platform"/>
            <consortium name="Broad Institute Genome Sequencing Center for Infectious Disease"/>
            <person name="Ma L.-J."/>
            <person name="Dead R."/>
            <person name="Young S."/>
            <person name="Zeng Q."/>
            <person name="Koehrsen M."/>
            <person name="Alvarado L."/>
            <person name="Berlin A."/>
            <person name="Chapman S.B."/>
            <person name="Chen Z."/>
            <person name="Freedman E."/>
            <person name="Gellesch M."/>
            <person name="Goldberg J."/>
            <person name="Griggs A."/>
            <person name="Gujja S."/>
            <person name="Heilman E.R."/>
            <person name="Heiman D."/>
            <person name="Hepburn T."/>
            <person name="Howarth C."/>
            <person name="Jen D."/>
            <person name="Larson L."/>
            <person name="Mehta T."/>
            <person name="Neiman D."/>
            <person name="Pearson M."/>
            <person name="Roberts A."/>
            <person name="Saif S."/>
            <person name="Shea T."/>
            <person name="Shenoy N."/>
            <person name="Sisk P."/>
            <person name="Stolte C."/>
            <person name="Sykes S."/>
            <person name="Walk T."/>
            <person name="White J."/>
            <person name="Yandava C."/>
            <person name="Haas B."/>
            <person name="Nusbaum C."/>
            <person name="Birren B."/>
        </authorList>
    </citation>
    <scope>NUCLEOTIDE SEQUENCE</scope>
    <source>
        <strain evidence="9">R3-111a-1</strain>
    </source>
</reference>
<reference evidence="10" key="4">
    <citation type="journal article" date="2015" name="G3 (Bethesda)">
        <title>Genome sequences of three phytopathogenic species of the Magnaporthaceae family of fungi.</title>
        <authorList>
            <person name="Okagaki L.H."/>
            <person name="Nunes C.C."/>
            <person name="Sailsbery J."/>
            <person name="Clay B."/>
            <person name="Brown D."/>
            <person name="John T."/>
            <person name="Oh Y."/>
            <person name="Young N."/>
            <person name="Fitzgerald M."/>
            <person name="Haas B.J."/>
            <person name="Zeng Q."/>
            <person name="Young S."/>
            <person name="Adiconis X."/>
            <person name="Fan L."/>
            <person name="Levin J.Z."/>
            <person name="Mitchell T.K."/>
            <person name="Okubara P.A."/>
            <person name="Farman M.L."/>
            <person name="Kohn L.M."/>
            <person name="Birren B."/>
            <person name="Ma L.-J."/>
            <person name="Dean R.A."/>
        </authorList>
    </citation>
    <scope>NUCLEOTIDE SEQUENCE</scope>
    <source>
        <strain evidence="10">R3-111a-1</strain>
    </source>
</reference>
<dbReference type="EMBL" id="GL385397">
    <property type="protein sequence ID" value="EJT75680.1"/>
    <property type="molecule type" value="Genomic_DNA"/>
</dbReference>
<feature type="transmembrane region" description="Helical" evidence="7">
    <location>
        <begin position="33"/>
        <end position="54"/>
    </location>
</feature>
<dbReference type="InterPro" id="IPR052337">
    <property type="entry name" value="SAT4-like"/>
</dbReference>
<proteinExistence type="inferred from homology"/>
<dbReference type="InterPro" id="IPR049326">
    <property type="entry name" value="Rhodopsin_dom_fungi"/>
</dbReference>
<feature type="transmembrane region" description="Helical" evidence="7">
    <location>
        <begin position="112"/>
        <end position="133"/>
    </location>
</feature>
<reference evidence="9" key="3">
    <citation type="submission" date="2010-09" db="EMBL/GenBank/DDBJ databases">
        <title>Annotation of Gaeumannomyces graminis var. tritici R3-111a-1.</title>
        <authorList>
            <consortium name="The Broad Institute Genome Sequencing Platform"/>
            <person name="Ma L.-J."/>
            <person name="Dead R."/>
            <person name="Young S.K."/>
            <person name="Zeng Q."/>
            <person name="Gargeya S."/>
            <person name="Fitzgerald M."/>
            <person name="Haas B."/>
            <person name="Abouelleil A."/>
            <person name="Alvarado L."/>
            <person name="Arachchi H.M."/>
            <person name="Berlin A."/>
            <person name="Brown A."/>
            <person name="Chapman S.B."/>
            <person name="Chen Z."/>
            <person name="Dunbar C."/>
            <person name="Freedman E."/>
            <person name="Gearin G."/>
            <person name="Gellesch M."/>
            <person name="Goldberg J."/>
            <person name="Griggs A."/>
            <person name="Gujja S."/>
            <person name="Heiman D."/>
            <person name="Howarth C."/>
            <person name="Larson L."/>
            <person name="Lui A."/>
            <person name="MacDonald P.J.P."/>
            <person name="Mehta T."/>
            <person name="Montmayeur A."/>
            <person name="Murphy C."/>
            <person name="Neiman D."/>
            <person name="Pearson M."/>
            <person name="Priest M."/>
            <person name="Roberts A."/>
            <person name="Saif S."/>
            <person name="Shea T."/>
            <person name="Shenoy N."/>
            <person name="Sisk P."/>
            <person name="Stolte C."/>
            <person name="Sykes S."/>
            <person name="Yandava C."/>
            <person name="Wortman J."/>
            <person name="Nusbaum C."/>
            <person name="Birren B."/>
        </authorList>
    </citation>
    <scope>NUCLEOTIDE SEQUENCE</scope>
    <source>
        <strain evidence="9">R3-111a-1</strain>
    </source>
</reference>
<dbReference type="GeneID" id="20346070"/>
<dbReference type="GO" id="GO:0016020">
    <property type="term" value="C:membrane"/>
    <property type="evidence" value="ECO:0007669"/>
    <property type="project" value="UniProtKB-SubCell"/>
</dbReference>
<feature type="domain" description="Rhodopsin" evidence="8">
    <location>
        <begin position="180"/>
        <end position="262"/>
    </location>
</feature>
<organism evidence="9">
    <name type="scientific">Gaeumannomyces tritici (strain R3-111a-1)</name>
    <name type="common">Wheat and barley take-all root rot fungus</name>
    <name type="synonym">Gaeumannomyces graminis var. tritici</name>
    <dbReference type="NCBI Taxonomy" id="644352"/>
    <lineage>
        <taxon>Eukaryota</taxon>
        <taxon>Fungi</taxon>
        <taxon>Dikarya</taxon>
        <taxon>Ascomycota</taxon>
        <taxon>Pezizomycotina</taxon>
        <taxon>Sordariomycetes</taxon>
        <taxon>Sordariomycetidae</taxon>
        <taxon>Magnaporthales</taxon>
        <taxon>Magnaporthaceae</taxon>
        <taxon>Gaeumannomyces</taxon>
    </lineage>
</organism>
<dbReference type="Proteomes" id="UP000006039">
    <property type="component" value="Unassembled WGS sequence"/>
</dbReference>
<feature type="transmembrane region" description="Helical" evidence="7">
    <location>
        <begin position="140"/>
        <end position="161"/>
    </location>
</feature>
<evidence type="ECO:0000256" key="7">
    <source>
        <dbReference type="SAM" id="Phobius"/>
    </source>
</evidence>
<feature type="transmembrane region" description="Helical" evidence="7">
    <location>
        <begin position="195"/>
        <end position="215"/>
    </location>
</feature>
<dbReference type="OrthoDB" id="5022096at2759"/>
<feature type="region of interest" description="Disordered" evidence="6">
    <location>
        <begin position="278"/>
        <end position="319"/>
    </location>
</feature>
<keyword evidence="2 7" id="KW-0812">Transmembrane</keyword>
<evidence type="ECO:0000256" key="4">
    <source>
        <dbReference type="ARBA" id="ARBA00023136"/>
    </source>
</evidence>
<dbReference type="Pfam" id="PF20684">
    <property type="entry name" value="Fung_rhodopsin"/>
    <property type="match status" value="2"/>
</dbReference>
<dbReference type="VEuPathDB" id="FungiDB:GGTG_05612"/>
<evidence type="ECO:0000256" key="2">
    <source>
        <dbReference type="ARBA" id="ARBA00022692"/>
    </source>
</evidence>
<name>J3NWE8_GAET3</name>
<keyword evidence="4 7" id="KW-0472">Membrane</keyword>
<dbReference type="AlphaFoldDB" id="J3NWE8"/>